<reference evidence="3 4" key="1">
    <citation type="submission" date="2018-05" db="EMBL/GenBank/DDBJ databases">
        <authorList>
            <person name="Zhang Y.-J."/>
        </authorList>
    </citation>
    <scope>NUCLEOTIDE SEQUENCE [LARGE SCALE GENOMIC DNA]</scope>
    <source>
        <strain evidence="3 4">CY04</strain>
    </source>
</reference>
<feature type="region of interest" description="Disordered" evidence="1">
    <location>
        <begin position="25"/>
        <end position="60"/>
    </location>
</feature>
<organism evidence="3 4">
    <name type="scientific">Parasedimentitalea denitrificans</name>
    <dbReference type="NCBI Taxonomy" id="2211118"/>
    <lineage>
        <taxon>Bacteria</taxon>
        <taxon>Pseudomonadati</taxon>
        <taxon>Pseudomonadota</taxon>
        <taxon>Alphaproteobacteria</taxon>
        <taxon>Rhodobacterales</taxon>
        <taxon>Paracoccaceae</taxon>
        <taxon>Parasedimentitalea</taxon>
    </lineage>
</organism>
<proteinExistence type="predicted"/>
<dbReference type="EMBL" id="QHLQ01000016">
    <property type="protein sequence ID" value="NIZ62307.1"/>
    <property type="molecule type" value="Genomic_DNA"/>
</dbReference>
<accession>A0ABX0WCB2</accession>
<name>A0ABX0WCB2_9RHOB</name>
<sequence>MPGYTEKTPLFPGLFDALELEEEKKLSASSGQRKRKKNAKRKATTNTSAAKENQFPRTAKTQFLTDHEVAKRYGVCRQTIWRWAAKGELPNPKKVSARSTRWRIIDLVAYEASLPVSDKSGAEHATLGRTSKKEVQS</sequence>
<protein>
    <recommendedName>
        <fullName evidence="2">Helix-turn-helix domain-containing protein</fullName>
    </recommendedName>
</protein>
<gene>
    <name evidence="3" type="ORF">DL239_15130</name>
</gene>
<evidence type="ECO:0000256" key="1">
    <source>
        <dbReference type="SAM" id="MobiDB-lite"/>
    </source>
</evidence>
<evidence type="ECO:0000313" key="3">
    <source>
        <dbReference type="EMBL" id="NIZ62307.1"/>
    </source>
</evidence>
<dbReference type="Gene3D" id="1.10.238.160">
    <property type="match status" value="1"/>
</dbReference>
<evidence type="ECO:0000259" key="2">
    <source>
        <dbReference type="Pfam" id="PF12728"/>
    </source>
</evidence>
<keyword evidence="4" id="KW-1185">Reference proteome</keyword>
<dbReference type="InterPro" id="IPR009061">
    <property type="entry name" value="DNA-bd_dom_put_sf"/>
</dbReference>
<dbReference type="SUPFAM" id="SSF46955">
    <property type="entry name" value="Putative DNA-binding domain"/>
    <property type="match status" value="1"/>
</dbReference>
<comment type="caution">
    <text evidence="3">The sequence shown here is derived from an EMBL/GenBank/DDBJ whole genome shotgun (WGS) entry which is preliminary data.</text>
</comment>
<dbReference type="Proteomes" id="UP001429564">
    <property type="component" value="Unassembled WGS sequence"/>
</dbReference>
<dbReference type="Pfam" id="PF12728">
    <property type="entry name" value="HTH_17"/>
    <property type="match status" value="1"/>
</dbReference>
<dbReference type="InterPro" id="IPR041657">
    <property type="entry name" value="HTH_17"/>
</dbReference>
<evidence type="ECO:0000313" key="4">
    <source>
        <dbReference type="Proteomes" id="UP001429564"/>
    </source>
</evidence>
<feature type="compositionally biased region" description="Basic residues" evidence="1">
    <location>
        <begin position="32"/>
        <end position="43"/>
    </location>
</feature>
<feature type="domain" description="Helix-turn-helix" evidence="2">
    <location>
        <begin position="64"/>
        <end position="108"/>
    </location>
</feature>